<evidence type="ECO:0000313" key="9">
    <source>
        <dbReference type="Proteomes" id="UP000199689"/>
    </source>
</evidence>
<dbReference type="STRING" id="209880.SAMN02910343_00963"/>
<keyword evidence="9" id="KW-1185">Reference proteome</keyword>
<evidence type="ECO:0000256" key="4">
    <source>
        <dbReference type="ARBA" id="ARBA00022692"/>
    </source>
</evidence>
<evidence type="ECO:0000256" key="2">
    <source>
        <dbReference type="ARBA" id="ARBA00022448"/>
    </source>
</evidence>
<evidence type="ECO:0000256" key="1">
    <source>
        <dbReference type="ARBA" id="ARBA00004651"/>
    </source>
</evidence>
<feature type="transmembrane region" description="Helical" evidence="7">
    <location>
        <begin position="336"/>
        <end position="354"/>
    </location>
</feature>
<evidence type="ECO:0000256" key="7">
    <source>
        <dbReference type="SAM" id="Phobius"/>
    </source>
</evidence>
<dbReference type="InterPro" id="IPR050367">
    <property type="entry name" value="APC_superfamily"/>
</dbReference>
<protein>
    <submittedName>
        <fullName evidence="8">Amino acid transporter</fullName>
    </submittedName>
</protein>
<keyword evidence="5 7" id="KW-1133">Transmembrane helix</keyword>
<feature type="transmembrane region" description="Helical" evidence="7">
    <location>
        <begin position="232"/>
        <end position="255"/>
    </location>
</feature>
<feature type="transmembrane region" description="Helical" evidence="7">
    <location>
        <begin position="438"/>
        <end position="455"/>
    </location>
</feature>
<name>A0A1G5VWS9_9FIRM</name>
<sequence length="469" mass="51178">MSAQTKMSFWTFVGVTMALCANVRSIPSLAAAGWQLVPYLLFAIVFVAMPMTAMCGELSSMYPGEGGLQLWVQEGLGKKWGFVTAWIVWAQMFPGMVMVASTLGPNFGNAIGDPVLANNHWFVFGCIVVIYWIITALNLKFDMAKFGGSIGVWLGVYIPCLMLLVLGSLTCMKIGITNTGYLGTFSWSALVPDLSNVETLKYLTAIVFIFVGIEMSSVYVPRMEEPAKYVKGVFISVLGLIAINLLNGLLVANIVPKGTIELANITQPIAIECQILGIPSIFVNVFGFMVFFGVMLQLSAWVTGPSKTITAIAKQGMVPKWLGFHKVNKFGVSRNVVLTQSIMITLFSLLFAFIDDVNGVFLVLTNSTTIVYCFVYILIAIAFVKLRYMRPDAERAYKLGGPGKGNVQAWIAAILEVAGIIFAAGTTLLTSSFRDTCIVSLCSIVLILIPLFIYANKKPEWIPDSSELQ</sequence>
<dbReference type="OrthoDB" id="92719at2"/>
<dbReference type="Pfam" id="PF13520">
    <property type="entry name" value="AA_permease_2"/>
    <property type="match status" value="1"/>
</dbReference>
<evidence type="ECO:0000313" key="8">
    <source>
        <dbReference type="EMBL" id="SDA50313.1"/>
    </source>
</evidence>
<dbReference type="Gene3D" id="1.20.1740.10">
    <property type="entry name" value="Amino acid/polyamine transporter I"/>
    <property type="match status" value="1"/>
</dbReference>
<dbReference type="GO" id="GO:0022857">
    <property type="term" value="F:transmembrane transporter activity"/>
    <property type="evidence" value="ECO:0007669"/>
    <property type="project" value="InterPro"/>
</dbReference>
<dbReference type="PANTHER" id="PTHR42770:SF15">
    <property type="entry name" value="GLUTAMATE_GAMMA-AMINOBUTYRATE ANTIPORTER-RELATED"/>
    <property type="match status" value="1"/>
</dbReference>
<evidence type="ECO:0000256" key="5">
    <source>
        <dbReference type="ARBA" id="ARBA00022989"/>
    </source>
</evidence>
<keyword evidence="6 7" id="KW-0472">Membrane</keyword>
<keyword evidence="3" id="KW-1003">Cell membrane</keyword>
<dbReference type="GO" id="GO:0005886">
    <property type="term" value="C:plasma membrane"/>
    <property type="evidence" value="ECO:0007669"/>
    <property type="project" value="UniProtKB-SubCell"/>
</dbReference>
<dbReference type="GeneID" id="87755989"/>
<dbReference type="PANTHER" id="PTHR42770">
    <property type="entry name" value="AMINO ACID TRANSPORTER-RELATED"/>
    <property type="match status" value="1"/>
</dbReference>
<dbReference type="PIRSF" id="PIRSF006060">
    <property type="entry name" value="AA_transporter"/>
    <property type="match status" value="1"/>
</dbReference>
<organism evidence="8 9">
    <name type="scientific">Allisonella histaminiformans</name>
    <dbReference type="NCBI Taxonomy" id="209880"/>
    <lineage>
        <taxon>Bacteria</taxon>
        <taxon>Bacillati</taxon>
        <taxon>Bacillota</taxon>
        <taxon>Negativicutes</taxon>
        <taxon>Veillonellales</taxon>
        <taxon>Veillonellaceae</taxon>
        <taxon>Allisonella</taxon>
    </lineage>
</organism>
<keyword evidence="2" id="KW-0813">Transport</keyword>
<feature type="transmembrane region" description="Helical" evidence="7">
    <location>
        <begin position="360"/>
        <end position="386"/>
    </location>
</feature>
<gene>
    <name evidence="8" type="ORF">SAMN02910343_00963</name>
</gene>
<comment type="subcellular location">
    <subcellularLocation>
        <location evidence="1">Cell membrane</location>
        <topology evidence="1">Multi-pass membrane protein</topology>
    </subcellularLocation>
</comment>
<dbReference type="InterPro" id="IPR002293">
    <property type="entry name" value="AA/rel_permease1"/>
</dbReference>
<feature type="transmembrane region" description="Helical" evidence="7">
    <location>
        <begin position="121"/>
        <end position="139"/>
    </location>
</feature>
<proteinExistence type="predicted"/>
<accession>A0A1G5VWS9</accession>
<feature type="transmembrane region" description="Helical" evidence="7">
    <location>
        <begin position="202"/>
        <end position="220"/>
    </location>
</feature>
<dbReference type="EMBL" id="FMXA01000010">
    <property type="protein sequence ID" value="SDA50313.1"/>
    <property type="molecule type" value="Genomic_DNA"/>
</dbReference>
<evidence type="ECO:0000256" key="3">
    <source>
        <dbReference type="ARBA" id="ARBA00022475"/>
    </source>
</evidence>
<feature type="transmembrane region" description="Helical" evidence="7">
    <location>
        <begin position="36"/>
        <end position="59"/>
    </location>
</feature>
<feature type="transmembrane region" description="Helical" evidence="7">
    <location>
        <begin position="151"/>
        <end position="176"/>
    </location>
</feature>
<dbReference type="RefSeq" id="WP_091364429.1">
    <property type="nucleotide sequence ID" value="NZ_FMXA01000010.1"/>
</dbReference>
<dbReference type="Proteomes" id="UP000199689">
    <property type="component" value="Unassembled WGS sequence"/>
</dbReference>
<reference evidence="8 9" key="1">
    <citation type="submission" date="2016-10" db="EMBL/GenBank/DDBJ databases">
        <authorList>
            <person name="de Groot N.N."/>
        </authorList>
    </citation>
    <scope>NUCLEOTIDE SEQUENCE [LARGE SCALE GENOMIC DNA]</scope>
    <source>
        <strain evidence="8 9">DSM 15230</strain>
    </source>
</reference>
<keyword evidence="4 7" id="KW-0812">Transmembrane</keyword>
<feature type="transmembrane region" description="Helical" evidence="7">
    <location>
        <begin position="407"/>
        <end position="426"/>
    </location>
</feature>
<evidence type="ECO:0000256" key="6">
    <source>
        <dbReference type="ARBA" id="ARBA00023136"/>
    </source>
</evidence>
<dbReference type="AlphaFoldDB" id="A0A1G5VWS9"/>
<feature type="transmembrane region" description="Helical" evidence="7">
    <location>
        <begin position="80"/>
        <end position="101"/>
    </location>
</feature>
<feature type="transmembrane region" description="Helical" evidence="7">
    <location>
        <begin position="275"/>
        <end position="298"/>
    </location>
</feature>